<protein>
    <recommendedName>
        <fullName evidence="3">B box-type domain-containing protein</fullName>
    </recommendedName>
</protein>
<dbReference type="Proteomes" id="UP000507470">
    <property type="component" value="Unassembled WGS sequence"/>
</dbReference>
<dbReference type="PANTHER" id="PTHR25462:SF296">
    <property type="entry name" value="MEIOTIC P26, ISOFORM F"/>
    <property type="match status" value="1"/>
</dbReference>
<dbReference type="EMBL" id="CACVKT020002931">
    <property type="protein sequence ID" value="CAC5380642.1"/>
    <property type="molecule type" value="Genomic_DNA"/>
</dbReference>
<accession>A0A6J8B9L7</accession>
<feature type="coiled-coil region" evidence="2">
    <location>
        <begin position="157"/>
        <end position="218"/>
    </location>
</feature>
<proteinExistence type="predicted"/>
<dbReference type="InterPro" id="IPR011042">
    <property type="entry name" value="6-blade_b-propeller_TolB-like"/>
</dbReference>
<keyword evidence="1" id="KW-0863">Zinc-finger</keyword>
<dbReference type="PANTHER" id="PTHR25462">
    <property type="entry name" value="BONUS, ISOFORM C-RELATED"/>
    <property type="match status" value="1"/>
</dbReference>
<keyword evidence="1" id="KW-0479">Metal-binding</keyword>
<keyword evidence="5" id="KW-1185">Reference proteome</keyword>
<gene>
    <name evidence="4" type="ORF">MCOR_16598</name>
</gene>
<organism evidence="4 5">
    <name type="scientific">Mytilus coruscus</name>
    <name type="common">Sea mussel</name>
    <dbReference type="NCBI Taxonomy" id="42192"/>
    <lineage>
        <taxon>Eukaryota</taxon>
        <taxon>Metazoa</taxon>
        <taxon>Spiralia</taxon>
        <taxon>Lophotrochozoa</taxon>
        <taxon>Mollusca</taxon>
        <taxon>Bivalvia</taxon>
        <taxon>Autobranchia</taxon>
        <taxon>Pteriomorphia</taxon>
        <taxon>Mytilida</taxon>
        <taxon>Mytiloidea</taxon>
        <taxon>Mytilidae</taxon>
        <taxon>Mytilinae</taxon>
        <taxon>Mytilus</taxon>
    </lineage>
</organism>
<dbReference type="SUPFAM" id="SSF63829">
    <property type="entry name" value="Calcium-dependent phosphotriesterase"/>
    <property type="match status" value="1"/>
</dbReference>
<dbReference type="Gene3D" id="2.120.10.30">
    <property type="entry name" value="TolB, C-terminal domain"/>
    <property type="match status" value="1"/>
</dbReference>
<dbReference type="PROSITE" id="PS50119">
    <property type="entry name" value="ZF_BBOX"/>
    <property type="match status" value="1"/>
</dbReference>
<feature type="domain" description="B box-type" evidence="3">
    <location>
        <begin position="3"/>
        <end position="53"/>
    </location>
</feature>
<name>A0A6J8B9L7_MYTCO</name>
<dbReference type="CDD" id="cd19757">
    <property type="entry name" value="Bbox1"/>
    <property type="match status" value="1"/>
</dbReference>
<dbReference type="GO" id="GO:0008270">
    <property type="term" value="F:zinc ion binding"/>
    <property type="evidence" value="ECO:0007669"/>
    <property type="project" value="UniProtKB-KW"/>
</dbReference>
<keyword evidence="1" id="KW-0862">Zinc</keyword>
<evidence type="ECO:0000313" key="4">
    <source>
        <dbReference type="EMBL" id="CAC5380642.1"/>
    </source>
</evidence>
<dbReference type="AlphaFoldDB" id="A0A6J8B9L7"/>
<evidence type="ECO:0000256" key="1">
    <source>
        <dbReference type="PROSITE-ProRule" id="PRU00024"/>
    </source>
</evidence>
<keyword evidence="2" id="KW-0175">Coiled coil</keyword>
<dbReference type="Gene3D" id="3.30.160.60">
    <property type="entry name" value="Classic Zinc Finger"/>
    <property type="match status" value="1"/>
</dbReference>
<dbReference type="InterPro" id="IPR047153">
    <property type="entry name" value="TRIM45/56/19-like"/>
</dbReference>
<dbReference type="SUPFAM" id="SSF57845">
    <property type="entry name" value="B-box zinc-binding domain"/>
    <property type="match status" value="1"/>
</dbReference>
<evidence type="ECO:0000259" key="3">
    <source>
        <dbReference type="PROSITE" id="PS50119"/>
    </source>
</evidence>
<dbReference type="Gene3D" id="2.40.10.500">
    <property type="match status" value="1"/>
</dbReference>
<reference evidence="4 5" key="1">
    <citation type="submission" date="2020-06" db="EMBL/GenBank/DDBJ databases">
        <authorList>
            <person name="Li R."/>
            <person name="Bekaert M."/>
        </authorList>
    </citation>
    <scope>NUCLEOTIDE SEQUENCE [LARGE SCALE GENOMIC DNA]</scope>
    <source>
        <strain evidence="5">wild</strain>
    </source>
</reference>
<evidence type="ECO:0000256" key="2">
    <source>
        <dbReference type="SAM" id="Coils"/>
    </source>
</evidence>
<dbReference type="InterPro" id="IPR000315">
    <property type="entry name" value="Znf_B-box"/>
</dbReference>
<dbReference type="GO" id="GO:0061630">
    <property type="term" value="F:ubiquitin protein ligase activity"/>
    <property type="evidence" value="ECO:0007669"/>
    <property type="project" value="TreeGrafter"/>
</dbReference>
<evidence type="ECO:0000313" key="5">
    <source>
        <dbReference type="Proteomes" id="UP000507470"/>
    </source>
</evidence>
<sequence>MASNPKFCSICDQRHITRPSTDWCSECNQALCTECKDFHRIIKASQLHSTIAISHFLALDSSFPQVDGHCSVHDDKYVLFCQLHNCLLCLTCLEEHMKCEDVVRISKLTKDVKTSENFVHTQKSLSDIILNLNKIQRNLEDNVHYIKKQKESVLQKITQIREKIDSHLNQIENALKTEVCKLVDEQCNINIGKTLEEIQNEKTKIEKFQQQMEDLNKYGSDFQAFFSLREISSKTETTYKYLQTLGDNGSLDMVIISCKIDRMISGFINEVKNLGTIQVQKIPSKINLERSKDKQAQLVGVKKSSINDIKLKLEHTFKFSHDVTGCCFLPDGKLVLCDRSHHNFVKIVHPDGQLMFEISMSPNFAFDVTCIDDKNVAVSSDNSRQTQINIINIDTKLRRSLPSEDKCYGITHNDGSLMVCVEGKGIQNVNTQMKKKLYYTNYEDHTVTCCDIGGNVIWIFKDENVVKNPRGIAVDNAGNVYTVSCSQHKLIVVSADGQQSRQLLSKDGGLNDTHAIAYDKIKSRICVVNLQNNGFLFDVTF</sequence>
<dbReference type="OrthoDB" id="6106462at2759"/>